<dbReference type="InterPro" id="IPR006474">
    <property type="entry name" value="Helicase_Cas3_CRISPR-ass_core"/>
</dbReference>
<dbReference type="GO" id="GO:0004386">
    <property type="term" value="F:helicase activity"/>
    <property type="evidence" value="ECO:0007669"/>
    <property type="project" value="UniProtKB-KW"/>
</dbReference>
<dbReference type="GO" id="GO:0051607">
    <property type="term" value="P:defense response to virus"/>
    <property type="evidence" value="ECO:0007669"/>
    <property type="project" value="UniProtKB-KW"/>
</dbReference>
<dbReference type="STRING" id="2754.EH55_02895"/>
<name>A0A073IS56_9BACT</name>
<dbReference type="CDD" id="cd17930">
    <property type="entry name" value="DEXHc_cas3"/>
    <property type="match status" value="1"/>
</dbReference>
<dbReference type="InterPro" id="IPR011545">
    <property type="entry name" value="DEAD/DEAH_box_helicase_dom"/>
</dbReference>
<protein>
    <submittedName>
        <fullName evidence="8">Uncharacterized protein</fullName>
    </submittedName>
</protein>
<proteinExistence type="predicted"/>
<dbReference type="Pfam" id="PF22590">
    <property type="entry name" value="Cas3-like_C_2"/>
    <property type="match status" value="1"/>
</dbReference>
<dbReference type="EMBL" id="JMKI01000022">
    <property type="protein sequence ID" value="KEJ92589.1"/>
    <property type="molecule type" value="Genomic_DNA"/>
</dbReference>
<dbReference type="eggNOG" id="COG1203">
    <property type="taxonomic scope" value="Bacteria"/>
</dbReference>
<dbReference type="Proteomes" id="UP000027665">
    <property type="component" value="Unassembled WGS sequence"/>
</dbReference>
<evidence type="ECO:0000313" key="8">
    <source>
        <dbReference type="EMBL" id="KEJ92589.1"/>
    </source>
</evidence>
<evidence type="ECO:0000313" key="9">
    <source>
        <dbReference type="Proteomes" id="UP000027665"/>
    </source>
</evidence>
<comment type="caution">
    <text evidence="8">The sequence shown here is derived from an EMBL/GenBank/DDBJ whole genome shotgun (WGS) entry which is preliminary data.</text>
</comment>
<evidence type="ECO:0000259" key="7">
    <source>
        <dbReference type="Pfam" id="PF22590"/>
    </source>
</evidence>
<evidence type="ECO:0000256" key="5">
    <source>
        <dbReference type="ARBA" id="ARBA00023118"/>
    </source>
</evidence>
<keyword evidence="4" id="KW-0067">ATP-binding</keyword>
<keyword evidence="5" id="KW-0051">Antiviral defense</keyword>
<sequence length="627" mass="71613">MKWLSEMRLLIPDWEWEGCDAIAEDIRDFLFDNVPEDGVNEAEIAGYWFRLRTTLSLLVAADRMNAVGITYTEFQPLPDFQEKSFIVRGRVDLWRGETAKECFKNIKSLDMTEGIYTLTLPTGAGKTNIGLRSAHMIAKKLGYETIIYALPFISVVEQNADFAREVFGEDYVQEDHSLALISKDGREGAAEKIQEKPWKRLSTLFRYWNSPVITTTMVQLWDAIYNPKATASMDFHRLSRAVVVLDEPQGIDSRHWYEFGKTLSYISKNFGTVFVLMTATQPVMVQEAKELAPKTAFPVSRHGYKFIGSGYQLSELPELLRGDRVDFAEKSGMVVLNTRRAALDAYRVLREFLGENTYVLSGWMTSEHKRRVIKKIASHIKAGELCHLIATQTVEAGVDLDFEWVFRDVGPLDSIIQAAGRCNRSGLHERGLVMIAELNNSSGKPYASMVYDSVTLDTTKEFLHKYPEFDDGEVTAIVEEYYDELTSKIKNNSMWKRIEEGEWEDFTPLFKNEREEVPVYVDNGRIDTLLAELRNLKPSLENREKIKSLRNELSQYSFGADRKLMNKCRESIVETSIIGGSQTKIEEIGDMEYYIIRRDGIGESDTSVYHTAAGFQPQDEPACDDIW</sequence>
<dbReference type="GO" id="GO:0016787">
    <property type="term" value="F:hydrolase activity"/>
    <property type="evidence" value="ECO:0007669"/>
    <property type="project" value="UniProtKB-KW"/>
</dbReference>
<gene>
    <name evidence="8" type="ORF">EH55_02895</name>
</gene>
<dbReference type="GO" id="GO:0003676">
    <property type="term" value="F:nucleic acid binding"/>
    <property type="evidence" value="ECO:0007669"/>
    <property type="project" value="InterPro"/>
</dbReference>
<evidence type="ECO:0000259" key="6">
    <source>
        <dbReference type="Pfam" id="PF00270"/>
    </source>
</evidence>
<keyword evidence="3" id="KW-0347">Helicase</keyword>
<evidence type="ECO:0000256" key="3">
    <source>
        <dbReference type="ARBA" id="ARBA00022806"/>
    </source>
</evidence>
<dbReference type="Gene3D" id="3.40.50.300">
    <property type="entry name" value="P-loop containing nucleotide triphosphate hydrolases"/>
    <property type="match status" value="2"/>
</dbReference>
<dbReference type="PATRIC" id="fig|2754.20.peg.2627"/>
<evidence type="ECO:0000256" key="1">
    <source>
        <dbReference type="ARBA" id="ARBA00022741"/>
    </source>
</evidence>
<evidence type="ECO:0000256" key="2">
    <source>
        <dbReference type="ARBA" id="ARBA00022801"/>
    </source>
</evidence>
<dbReference type="Pfam" id="PF00270">
    <property type="entry name" value="DEAD"/>
    <property type="match status" value="1"/>
</dbReference>
<dbReference type="InterPro" id="IPR054712">
    <property type="entry name" value="Cas3-like_dom"/>
</dbReference>
<reference evidence="8 9" key="1">
    <citation type="submission" date="2014-04" db="EMBL/GenBank/DDBJ databases">
        <title>Draft Genome Sequence of Synergistes jonesii.</title>
        <authorList>
            <person name="Coil D.A."/>
            <person name="Eisen J.A."/>
            <person name="Holland-Moritz H.E."/>
        </authorList>
    </citation>
    <scope>NUCLEOTIDE SEQUENCE [LARGE SCALE GENOMIC DNA]</scope>
    <source>
        <strain evidence="8 9">78-1</strain>
    </source>
</reference>
<keyword evidence="2" id="KW-0378">Hydrolase</keyword>
<dbReference type="InterPro" id="IPR027417">
    <property type="entry name" value="P-loop_NTPase"/>
</dbReference>
<dbReference type="SUPFAM" id="SSF52540">
    <property type="entry name" value="P-loop containing nucleoside triphosphate hydrolases"/>
    <property type="match status" value="1"/>
</dbReference>
<dbReference type="GO" id="GO:0005524">
    <property type="term" value="F:ATP binding"/>
    <property type="evidence" value="ECO:0007669"/>
    <property type="project" value="UniProtKB-KW"/>
</dbReference>
<accession>A0A073IS56</accession>
<feature type="domain" description="DEAD/DEAH-box helicase" evidence="6">
    <location>
        <begin position="118"/>
        <end position="284"/>
    </location>
</feature>
<feature type="domain" description="CRISPR-associated nuclease/helicase Cas3" evidence="7">
    <location>
        <begin position="330"/>
        <end position="425"/>
    </location>
</feature>
<dbReference type="NCBIfam" id="TIGR01587">
    <property type="entry name" value="cas3_core"/>
    <property type="match status" value="1"/>
</dbReference>
<organism evidence="8 9">
    <name type="scientific">Synergistes jonesii</name>
    <dbReference type="NCBI Taxonomy" id="2754"/>
    <lineage>
        <taxon>Bacteria</taxon>
        <taxon>Thermotogati</taxon>
        <taxon>Synergistota</taxon>
        <taxon>Synergistia</taxon>
        <taxon>Synergistales</taxon>
        <taxon>Synergistaceae</taxon>
        <taxon>Synergistes</taxon>
    </lineage>
</organism>
<evidence type="ECO:0000256" key="4">
    <source>
        <dbReference type="ARBA" id="ARBA00022840"/>
    </source>
</evidence>
<dbReference type="AlphaFoldDB" id="A0A073IS56"/>
<keyword evidence="1" id="KW-0547">Nucleotide-binding</keyword>
<keyword evidence="9" id="KW-1185">Reference proteome</keyword>